<dbReference type="GO" id="GO:0032259">
    <property type="term" value="P:methylation"/>
    <property type="evidence" value="ECO:0007669"/>
    <property type="project" value="UniProtKB-KW"/>
</dbReference>
<proteinExistence type="inferred from homology"/>
<evidence type="ECO:0000259" key="9">
    <source>
        <dbReference type="Pfam" id="PF08241"/>
    </source>
</evidence>
<comment type="catalytic activity">
    <reaction evidence="1 8">
        <text>malonyl-[ACP] + S-adenosyl-L-methionine = malonyl-[ACP] methyl ester + S-adenosyl-L-homocysteine</text>
        <dbReference type="Rhea" id="RHEA:17105"/>
        <dbReference type="Rhea" id="RHEA-COMP:9623"/>
        <dbReference type="Rhea" id="RHEA-COMP:9954"/>
        <dbReference type="ChEBI" id="CHEBI:57856"/>
        <dbReference type="ChEBI" id="CHEBI:59789"/>
        <dbReference type="ChEBI" id="CHEBI:78449"/>
        <dbReference type="ChEBI" id="CHEBI:78845"/>
        <dbReference type="EC" id="2.1.1.197"/>
    </reaction>
</comment>
<dbReference type="PANTHER" id="PTHR13090:SF1">
    <property type="entry name" value="ARGININE-HYDROXYLASE NDUFAF5, MITOCHONDRIAL"/>
    <property type="match status" value="1"/>
</dbReference>
<evidence type="ECO:0000313" key="11">
    <source>
        <dbReference type="Proteomes" id="UP001201273"/>
    </source>
</evidence>
<sequence>MAKHHKQLLANAFSKAAHSYDDVAELQRNTGHQLLAQLAPVVTPKSSQCGAAPIWLDLGSGTGYFTQLLSESSAQVYGVDIAFGMLKHAKAHRNPNIHWLNGDAEALPIASNSVDLVFSTLALQWCDDLSRAMKEIHRVLKPGGRLGFTTLVSGSLNELKQAWRAVDEQQHVNGFLPLNAIEASTQAAPFSQVDLQVRPEVLLYDTPLRLLKDLKGIGANYVQAQRASSGLGGKQKLLKMSQGYEVFRTQDGLYPATYYVCYAELIK</sequence>
<comment type="pathway">
    <text evidence="2 8">Cofactor biosynthesis; biotin biosynthesis.</text>
</comment>
<dbReference type="Proteomes" id="UP001201273">
    <property type="component" value="Unassembled WGS sequence"/>
</dbReference>
<comment type="similarity">
    <text evidence="8">Belongs to the methyltransferase superfamily.</text>
</comment>
<evidence type="ECO:0000256" key="1">
    <source>
        <dbReference type="ARBA" id="ARBA00000852"/>
    </source>
</evidence>
<reference evidence="10 11" key="1">
    <citation type="journal article" date="2022" name="Environ. Microbiol. Rep.">
        <title>Eco-phylogenetic analyses reveal divergent evolution of vitamin B12 metabolism in the marine bacterial family 'Psychromonadaceae'.</title>
        <authorList>
            <person name="Jin X."/>
            <person name="Yang Y."/>
            <person name="Cao H."/>
            <person name="Gao B."/>
            <person name="Zhao Z."/>
        </authorList>
    </citation>
    <scope>NUCLEOTIDE SEQUENCE [LARGE SCALE GENOMIC DNA]</scope>
    <source>
        <strain evidence="10 11">MKS20</strain>
    </source>
</reference>
<dbReference type="InterPro" id="IPR013216">
    <property type="entry name" value="Methyltransf_11"/>
</dbReference>
<dbReference type="SUPFAM" id="SSF53335">
    <property type="entry name" value="S-adenosyl-L-methionine-dependent methyltransferases"/>
    <property type="match status" value="1"/>
</dbReference>
<keyword evidence="7 8" id="KW-0093">Biotin biosynthesis</keyword>
<evidence type="ECO:0000313" key="10">
    <source>
        <dbReference type="EMBL" id="MCE2595456.1"/>
    </source>
</evidence>
<dbReference type="GO" id="GO:0102130">
    <property type="term" value="F:malonyl-CoA methyltransferase activity"/>
    <property type="evidence" value="ECO:0007669"/>
    <property type="project" value="UniProtKB-EC"/>
</dbReference>
<dbReference type="PANTHER" id="PTHR13090">
    <property type="entry name" value="ARGININE-HYDROXYLASE NDUFAF5, MITOCHONDRIAL"/>
    <property type="match status" value="1"/>
</dbReference>
<dbReference type="CDD" id="cd02440">
    <property type="entry name" value="AdoMet_MTases"/>
    <property type="match status" value="1"/>
</dbReference>
<accession>A0ABS8W8X0</accession>
<organism evidence="10 11">
    <name type="scientific">Motilimonas cestriensis</name>
    <dbReference type="NCBI Taxonomy" id="2742685"/>
    <lineage>
        <taxon>Bacteria</taxon>
        <taxon>Pseudomonadati</taxon>
        <taxon>Pseudomonadota</taxon>
        <taxon>Gammaproteobacteria</taxon>
        <taxon>Alteromonadales</taxon>
        <taxon>Alteromonadales genera incertae sedis</taxon>
        <taxon>Motilimonas</taxon>
    </lineage>
</organism>
<keyword evidence="4 8" id="KW-0489">Methyltransferase</keyword>
<dbReference type="EC" id="2.1.1.197" evidence="3 8"/>
<evidence type="ECO:0000256" key="6">
    <source>
        <dbReference type="ARBA" id="ARBA00022691"/>
    </source>
</evidence>
<evidence type="ECO:0000256" key="5">
    <source>
        <dbReference type="ARBA" id="ARBA00022679"/>
    </source>
</evidence>
<evidence type="ECO:0000256" key="8">
    <source>
        <dbReference type="HAMAP-Rule" id="MF_00835"/>
    </source>
</evidence>
<dbReference type="HAMAP" id="MF_00835">
    <property type="entry name" value="BioC"/>
    <property type="match status" value="1"/>
</dbReference>
<dbReference type="InterPro" id="IPR011814">
    <property type="entry name" value="BioC"/>
</dbReference>
<dbReference type="InterPro" id="IPR029063">
    <property type="entry name" value="SAM-dependent_MTases_sf"/>
</dbReference>
<dbReference type="Gene3D" id="3.40.50.150">
    <property type="entry name" value="Vaccinia Virus protein VP39"/>
    <property type="match status" value="1"/>
</dbReference>
<evidence type="ECO:0000256" key="4">
    <source>
        <dbReference type="ARBA" id="ARBA00022603"/>
    </source>
</evidence>
<dbReference type="EMBL" id="JAIMJA010000010">
    <property type="protein sequence ID" value="MCE2595456.1"/>
    <property type="molecule type" value="Genomic_DNA"/>
</dbReference>
<keyword evidence="11" id="KW-1185">Reference proteome</keyword>
<evidence type="ECO:0000256" key="3">
    <source>
        <dbReference type="ARBA" id="ARBA00012327"/>
    </source>
</evidence>
<gene>
    <name evidence="8 10" type="primary">bioC</name>
    <name evidence="10" type="ORF">K6Y31_11570</name>
</gene>
<protein>
    <recommendedName>
        <fullName evidence="3 8">Malonyl-[acyl-carrier protein] O-methyltransferase</fullName>
        <shortName evidence="8">Malonyl-ACP O-methyltransferase</shortName>
        <ecNumber evidence="3 8">2.1.1.197</ecNumber>
    </recommendedName>
    <alternativeName>
        <fullName evidence="8">Biotin synthesis protein BioC</fullName>
    </alternativeName>
</protein>
<feature type="domain" description="Methyltransferase type 11" evidence="9">
    <location>
        <begin position="56"/>
        <end position="146"/>
    </location>
</feature>
<dbReference type="RefSeq" id="WP_232800306.1">
    <property type="nucleotide sequence ID" value="NZ_JAIMJA010000010.1"/>
</dbReference>
<evidence type="ECO:0000256" key="7">
    <source>
        <dbReference type="ARBA" id="ARBA00022756"/>
    </source>
</evidence>
<comment type="function">
    <text evidence="8">Converts the free carboxyl group of a malonyl-thioester to its methyl ester by transfer of a methyl group from S-adenosyl-L-methionine (SAM). It allows to synthesize pimeloyl-ACP via the fatty acid synthetic pathway.</text>
</comment>
<comment type="caution">
    <text evidence="10">The sequence shown here is derived from an EMBL/GenBank/DDBJ whole genome shotgun (WGS) entry which is preliminary data.</text>
</comment>
<keyword evidence="5 8" id="KW-0808">Transferase</keyword>
<dbReference type="Pfam" id="PF08241">
    <property type="entry name" value="Methyltransf_11"/>
    <property type="match status" value="1"/>
</dbReference>
<dbReference type="InterPro" id="IPR050602">
    <property type="entry name" value="Malonyl-ACP_OMT"/>
</dbReference>
<name>A0ABS8W8X0_9GAMM</name>
<dbReference type="NCBIfam" id="TIGR02072">
    <property type="entry name" value="BioC"/>
    <property type="match status" value="1"/>
</dbReference>
<evidence type="ECO:0000256" key="2">
    <source>
        <dbReference type="ARBA" id="ARBA00004746"/>
    </source>
</evidence>
<keyword evidence="6 8" id="KW-0949">S-adenosyl-L-methionine</keyword>